<evidence type="ECO:0000313" key="1">
    <source>
        <dbReference type="EMBL" id="KAG0276394.1"/>
    </source>
</evidence>
<name>A0A9P6UDQ7_9FUNG</name>
<protein>
    <submittedName>
        <fullName evidence="1">Uncharacterized protein</fullName>
    </submittedName>
</protein>
<comment type="caution">
    <text evidence="1">The sequence shown here is derived from an EMBL/GenBank/DDBJ whole genome shotgun (WGS) entry which is preliminary data.</text>
</comment>
<accession>A0A9P6UDQ7</accession>
<keyword evidence="2" id="KW-1185">Reference proteome</keyword>
<dbReference type="EMBL" id="JAAAIN010005072">
    <property type="protein sequence ID" value="KAG0276394.1"/>
    <property type="molecule type" value="Genomic_DNA"/>
</dbReference>
<evidence type="ECO:0000313" key="2">
    <source>
        <dbReference type="Proteomes" id="UP000823405"/>
    </source>
</evidence>
<sequence>MSGFNNNTAVTTTTAAATSATVTILTEDNIGFLAGAYDYYDFLDDEEEEDTSTNISAPAPPRLSRQTRRHIRSLVRLVGPFTQEQDTKWRYYLRKSP</sequence>
<dbReference type="Proteomes" id="UP000823405">
    <property type="component" value="Unassembled WGS sequence"/>
</dbReference>
<dbReference type="AlphaFoldDB" id="A0A9P6UDQ7"/>
<feature type="non-terminal residue" evidence="1">
    <location>
        <position position="97"/>
    </location>
</feature>
<proteinExistence type="predicted"/>
<gene>
    <name evidence="1" type="ORF">BGZ97_010095</name>
</gene>
<organism evidence="1 2">
    <name type="scientific">Linnemannia gamsii</name>
    <dbReference type="NCBI Taxonomy" id="64522"/>
    <lineage>
        <taxon>Eukaryota</taxon>
        <taxon>Fungi</taxon>
        <taxon>Fungi incertae sedis</taxon>
        <taxon>Mucoromycota</taxon>
        <taxon>Mortierellomycotina</taxon>
        <taxon>Mortierellomycetes</taxon>
        <taxon>Mortierellales</taxon>
        <taxon>Mortierellaceae</taxon>
        <taxon>Linnemannia</taxon>
    </lineage>
</organism>
<reference evidence="1" key="1">
    <citation type="journal article" date="2020" name="Fungal Divers.">
        <title>Resolving the Mortierellaceae phylogeny through synthesis of multi-gene phylogenetics and phylogenomics.</title>
        <authorList>
            <person name="Vandepol N."/>
            <person name="Liber J."/>
            <person name="Desiro A."/>
            <person name="Na H."/>
            <person name="Kennedy M."/>
            <person name="Barry K."/>
            <person name="Grigoriev I.V."/>
            <person name="Miller A.N."/>
            <person name="O'Donnell K."/>
            <person name="Stajich J.E."/>
            <person name="Bonito G."/>
        </authorList>
    </citation>
    <scope>NUCLEOTIDE SEQUENCE</scope>
    <source>
        <strain evidence="1">NVP60</strain>
    </source>
</reference>